<name>A0A4Y2JXF9_ARAVE</name>
<dbReference type="Proteomes" id="UP000499080">
    <property type="component" value="Unassembled WGS sequence"/>
</dbReference>
<comment type="caution">
    <text evidence="1">The sequence shown here is derived from an EMBL/GenBank/DDBJ whole genome shotgun (WGS) entry which is preliminary data.</text>
</comment>
<evidence type="ECO:0000313" key="2">
    <source>
        <dbReference type="Proteomes" id="UP000499080"/>
    </source>
</evidence>
<protein>
    <submittedName>
        <fullName evidence="1">Uncharacterized protein</fullName>
    </submittedName>
</protein>
<dbReference type="EMBL" id="BGPR01003993">
    <property type="protein sequence ID" value="GBM94704.1"/>
    <property type="molecule type" value="Genomic_DNA"/>
</dbReference>
<keyword evidence="2" id="KW-1185">Reference proteome</keyword>
<proteinExistence type="predicted"/>
<accession>A0A4Y2JXF9</accession>
<gene>
    <name evidence="1" type="ORF">AVEN_16716_1</name>
</gene>
<reference evidence="1 2" key="1">
    <citation type="journal article" date="2019" name="Sci. Rep.">
        <title>Orb-weaving spider Araneus ventricosus genome elucidates the spidroin gene catalogue.</title>
        <authorList>
            <person name="Kono N."/>
            <person name="Nakamura H."/>
            <person name="Ohtoshi R."/>
            <person name="Moran D.A.P."/>
            <person name="Shinohara A."/>
            <person name="Yoshida Y."/>
            <person name="Fujiwara M."/>
            <person name="Mori M."/>
            <person name="Tomita M."/>
            <person name="Arakawa K."/>
        </authorList>
    </citation>
    <scope>NUCLEOTIDE SEQUENCE [LARGE SCALE GENOMIC DNA]</scope>
</reference>
<dbReference type="AlphaFoldDB" id="A0A4Y2JXF9"/>
<organism evidence="1 2">
    <name type="scientific">Araneus ventricosus</name>
    <name type="common">Orbweaver spider</name>
    <name type="synonym">Epeira ventricosa</name>
    <dbReference type="NCBI Taxonomy" id="182803"/>
    <lineage>
        <taxon>Eukaryota</taxon>
        <taxon>Metazoa</taxon>
        <taxon>Ecdysozoa</taxon>
        <taxon>Arthropoda</taxon>
        <taxon>Chelicerata</taxon>
        <taxon>Arachnida</taxon>
        <taxon>Araneae</taxon>
        <taxon>Araneomorphae</taxon>
        <taxon>Entelegynae</taxon>
        <taxon>Araneoidea</taxon>
        <taxon>Araneidae</taxon>
        <taxon>Araneus</taxon>
    </lineage>
</organism>
<evidence type="ECO:0000313" key="1">
    <source>
        <dbReference type="EMBL" id="GBM94704.1"/>
    </source>
</evidence>
<sequence>MNYLPVIRPQAGQITQPQSCAFLHGVDWIWSILTGGLSRLTRGWSIKRSRIMLDTLACVKWAVLSPSYAPLVSFPRELRLGWPVRPSRGIVETPQFQKKFLAANTSSIAVGFVLDEKCRY</sequence>